<evidence type="ECO:0000256" key="7">
    <source>
        <dbReference type="RuleBase" id="RU363032"/>
    </source>
</evidence>
<dbReference type="PANTHER" id="PTHR30450:SF14">
    <property type="entry name" value="TRANSPORTER, PERMEASE PROTEIN, PUTATIVE-RELATED"/>
    <property type="match status" value="1"/>
</dbReference>
<dbReference type="InterPro" id="IPR051322">
    <property type="entry name" value="AA_ABC_Transporter_Permease"/>
</dbReference>
<evidence type="ECO:0000256" key="1">
    <source>
        <dbReference type="ARBA" id="ARBA00004651"/>
    </source>
</evidence>
<dbReference type="GO" id="GO:0005886">
    <property type="term" value="C:plasma membrane"/>
    <property type="evidence" value="ECO:0007669"/>
    <property type="project" value="UniProtKB-SubCell"/>
</dbReference>
<keyword evidence="5 7" id="KW-1133">Transmembrane helix</keyword>
<feature type="domain" description="ABC transmembrane type-1" evidence="8">
    <location>
        <begin position="19"/>
        <end position="213"/>
    </location>
</feature>
<dbReference type="GO" id="GO:0048473">
    <property type="term" value="P:D-methionine transmembrane transport"/>
    <property type="evidence" value="ECO:0007669"/>
    <property type="project" value="TreeGrafter"/>
</dbReference>
<keyword evidence="2 7" id="KW-0813">Transport</keyword>
<evidence type="ECO:0000259" key="8">
    <source>
        <dbReference type="PROSITE" id="PS50928"/>
    </source>
</evidence>
<dbReference type="PANTHER" id="PTHR30450">
    <property type="entry name" value="ABC TRANSPORTER PERMEASE"/>
    <property type="match status" value="1"/>
</dbReference>
<protein>
    <submittedName>
        <fullName evidence="9">ABC transporter permease</fullName>
    </submittedName>
</protein>
<feature type="transmembrane region" description="Helical" evidence="7">
    <location>
        <begin position="139"/>
        <end position="161"/>
    </location>
</feature>
<feature type="transmembrane region" description="Helical" evidence="7">
    <location>
        <begin position="168"/>
        <end position="187"/>
    </location>
</feature>
<comment type="similarity">
    <text evidence="7">Belongs to the binding-protein-dependent transport system permease family.</text>
</comment>
<reference evidence="9" key="2">
    <citation type="submission" date="2020-09" db="EMBL/GenBank/DDBJ databases">
        <authorList>
            <person name="Sun Q."/>
            <person name="Zhou Y."/>
        </authorList>
    </citation>
    <scope>NUCLEOTIDE SEQUENCE</scope>
    <source>
        <strain evidence="9">CGMCC 1.15794</strain>
    </source>
</reference>
<comment type="subcellular location">
    <subcellularLocation>
        <location evidence="1 7">Cell membrane</location>
        <topology evidence="1 7">Multi-pass membrane protein</topology>
    </subcellularLocation>
</comment>
<proteinExistence type="inferred from homology"/>
<keyword evidence="4 7" id="KW-0812">Transmembrane</keyword>
<feature type="transmembrane region" description="Helical" evidence="7">
    <location>
        <begin position="193"/>
        <end position="217"/>
    </location>
</feature>
<dbReference type="PROSITE" id="PS50928">
    <property type="entry name" value="ABC_TM1"/>
    <property type="match status" value="1"/>
</dbReference>
<keyword evidence="10" id="KW-1185">Reference proteome</keyword>
<evidence type="ECO:0000256" key="5">
    <source>
        <dbReference type="ARBA" id="ARBA00022989"/>
    </source>
</evidence>
<evidence type="ECO:0000313" key="9">
    <source>
        <dbReference type="EMBL" id="GGH50299.1"/>
    </source>
</evidence>
<feature type="transmembrane region" description="Helical" evidence="7">
    <location>
        <begin position="57"/>
        <end position="81"/>
    </location>
</feature>
<dbReference type="EMBL" id="BMJY01000020">
    <property type="protein sequence ID" value="GGH50299.1"/>
    <property type="molecule type" value="Genomic_DNA"/>
</dbReference>
<evidence type="ECO:0000256" key="2">
    <source>
        <dbReference type="ARBA" id="ARBA00022448"/>
    </source>
</evidence>
<evidence type="ECO:0000256" key="3">
    <source>
        <dbReference type="ARBA" id="ARBA00022475"/>
    </source>
</evidence>
<dbReference type="InterPro" id="IPR000515">
    <property type="entry name" value="MetI-like"/>
</dbReference>
<feature type="transmembrane region" description="Helical" evidence="7">
    <location>
        <begin position="93"/>
        <end position="114"/>
    </location>
</feature>
<keyword evidence="6 7" id="KW-0472">Membrane</keyword>
<evidence type="ECO:0000256" key="4">
    <source>
        <dbReference type="ARBA" id="ARBA00022692"/>
    </source>
</evidence>
<reference evidence="9" key="1">
    <citation type="journal article" date="2014" name="Int. J. Syst. Evol. Microbiol.">
        <title>Complete genome sequence of Corynebacterium casei LMG S-19264T (=DSM 44701T), isolated from a smear-ripened cheese.</title>
        <authorList>
            <consortium name="US DOE Joint Genome Institute (JGI-PGF)"/>
            <person name="Walter F."/>
            <person name="Albersmeier A."/>
            <person name="Kalinowski J."/>
            <person name="Ruckert C."/>
        </authorList>
    </citation>
    <scope>NUCLEOTIDE SEQUENCE</scope>
    <source>
        <strain evidence="9">CGMCC 1.15794</strain>
    </source>
</reference>
<accession>A0A917MQ73</accession>
<feature type="transmembrane region" description="Helical" evidence="7">
    <location>
        <begin position="21"/>
        <end position="45"/>
    </location>
</feature>
<dbReference type="RefSeq" id="WP_188757107.1">
    <property type="nucleotide sequence ID" value="NZ_BMJY01000020.1"/>
</dbReference>
<dbReference type="CDD" id="cd06261">
    <property type="entry name" value="TM_PBP2"/>
    <property type="match status" value="1"/>
</dbReference>
<comment type="caution">
    <text evidence="9">The sequence shown here is derived from an EMBL/GenBank/DDBJ whole genome shotgun (WGS) entry which is preliminary data.</text>
</comment>
<organism evidence="9 10">
    <name type="scientific">Microbacterium album</name>
    <dbReference type="NCBI Taxonomy" id="2053191"/>
    <lineage>
        <taxon>Bacteria</taxon>
        <taxon>Bacillati</taxon>
        <taxon>Actinomycetota</taxon>
        <taxon>Actinomycetes</taxon>
        <taxon>Micrococcales</taxon>
        <taxon>Microbacteriaceae</taxon>
        <taxon>Microbacterium</taxon>
    </lineage>
</organism>
<sequence>MTELLDRLVGLAPALLEQTGVTLWLVAASLVLGGLGGLVVGTAVTVTRPGAILAQPVVYWVLNALVNTIRPIPFIIFLVALQPLARMVVGRGIGNEAIIFTLSLAATFGIARIVEQNLVTVDPGVIEAARSAGAGPWRIILTVILPEGLGPLILGFTFATVAIIDMSAVAGIAGGSGLGNYALAFGYRQFDEVVTWSALVIIVIITQIVQGLGNWLARRILRR</sequence>
<gene>
    <name evidence="9" type="ORF">GCM10010921_28960</name>
</gene>
<evidence type="ECO:0000313" key="10">
    <source>
        <dbReference type="Proteomes" id="UP000657592"/>
    </source>
</evidence>
<dbReference type="Gene3D" id="1.10.3720.10">
    <property type="entry name" value="MetI-like"/>
    <property type="match status" value="1"/>
</dbReference>
<evidence type="ECO:0000256" key="6">
    <source>
        <dbReference type="ARBA" id="ARBA00023136"/>
    </source>
</evidence>
<dbReference type="SUPFAM" id="SSF161098">
    <property type="entry name" value="MetI-like"/>
    <property type="match status" value="1"/>
</dbReference>
<dbReference type="Pfam" id="PF00528">
    <property type="entry name" value="BPD_transp_1"/>
    <property type="match status" value="1"/>
</dbReference>
<dbReference type="AlphaFoldDB" id="A0A917MQ73"/>
<dbReference type="Proteomes" id="UP000657592">
    <property type="component" value="Unassembled WGS sequence"/>
</dbReference>
<name>A0A917MQ73_9MICO</name>
<dbReference type="InterPro" id="IPR035906">
    <property type="entry name" value="MetI-like_sf"/>
</dbReference>
<keyword evidence="3" id="KW-1003">Cell membrane</keyword>